<dbReference type="GO" id="GO:0035082">
    <property type="term" value="P:axoneme assembly"/>
    <property type="evidence" value="ECO:0007669"/>
    <property type="project" value="InterPro"/>
</dbReference>
<evidence type="ECO:0000313" key="12">
    <source>
        <dbReference type="RefSeq" id="XP_022094828.1"/>
    </source>
</evidence>
<dbReference type="RefSeq" id="XP_022094828.1">
    <property type="nucleotide sequence ID" value="XM_022239136.1"/>
</dbReference>
<keyword evidence="5" id="KW-0969">Cilium</keyword>
<gene>
    <name evidence="12" type="primary">LOC110981520</name>
</gene>
<organism evidence="11 12">
    <name type="scientific">Acanthaster planci</name>
    <name type="common">Crown-of-thorns starfish</name>
    <dbReference type="NCBI Taxonomy" id="133434"/>
    <lineage>
        <taxon>Eukaryota</taxon>
        <taxon>Metazoa</taxon>
        <taxon>Echinodermata</taxon>
        <taxon>Eleutherozoa</taxon>
        <taxon>Asterozoa</taxon>
        <taxon>Asteroidea</taxon>
        <taxon>Valvatacea</taxon>
        <taxon>Valvatida</taxon>
        <taxon>Acanthasteridae</taxon>
        <taxon>Acanthaster</taxon>
    </lineage>
</organism>
<keyword evidence="11" id="KW-1185">Reference proteome</keyword>
<accession>A0A8B7YNH7</accession>
<name>A0A8B7YNH7_ACAPL</name>
<evidence type="ECO:0000256" key="9">
    <source>
        <dbReference type="ARBA" id="ARBA00038319"/>
    </source>
</evidence>
<keyword evidence="2" id="KW-0963">Cytoplasm</keyword>
<comment type="subcellular location">
    <subcellularLocation>
        <location evidence="8">Cell projection</location>
        <location evidence="8">Kinocilium</location>
    </subcellularLocation>
    <subcellularLocation>
        <location evidence="1">Cytoplasm</location>
        <location evidence="1">Cytoskeleton</location>
        <location evidence="1">Flagellum axoneme</location>
    </subcellularLocation>
</comment>
<dbReference type="GO" id="GO:0060091">
    <property type="term" value="C:kinocilium"/>
    <property type="evidence" value="ECO:0007669"/>
    <property type="project" value="UniProtKB-SubCell"/>
</dbReference>
<keyword evidence="4" id="KW-0282">Flagellum</keyword>
<keyword evidence="7" id="KW-0966">Cell projection</keyword>
<dbReference type="GeneID" id="110981520"/>
<evidence type="ECO:0000256" key="10">
    <source>
        <dbReference type="ARBA" id="ARBA00041080"/>
    </source>
</evidence>
<dbReference type="InterPro" id="IPR055316">
    <property type="entry name" value="RSP9"/>
</dbReference>
<sequence length="276" mass="31199">MESEGLHLNIDYVGSCGILLSPEQKSSLQNSLVILQNHYKFNRVFFWGQIKGIKGDYFIAQGTGNDELADRKTLYSLDCVTWGLLPQATQAIREQCSVVKGRFIGDPSHEYEHVEIKRIGEGEDATEEENTIMIKEEDRLASVIAHIDEEVAIVPRGAYVKTPHGTVLKNRSFEGLSVTESGKLHNYFHFRDPIRLSEKSLLEKADLEKSIDFLDPIHEDIPRGSWSLKFERGSGLVSIQSALWPGLAFFHVPHTPKFGYVYFGTGEKNKDLPFML</sequence>
<dbReference type="InterPro" id="IPR006802">
    <property type="entry name" value="Radial_spoke"/>
</dbReference>
<dbReference type="OMA" id="TFYHVPN"/>
<keyword evidence="3" id="KW-0970">Cilium biogenesis/degradation</keyword>
<dbReference type="PANTHER" id="PTHR22069:SF0">
    <property type="entry name" value="RADIAL SPOKE HEAD PROTEIN 9 HOMOLOG"/>
    <property type="match status" value="1"/>
</dbReference>
<dbReference type="GO" id="GO:0001534">
    <property type="term" value="C:radial spoke"/>
    <property type="evidence" value="ECO:0007669"/>
    <property type="project" value="InterPro"/>
</dbReference>
<dbReference type="Proteomes" id="UP000694845">
    <property type="component" value="Unplaced"/>
</dbReference>
<dbReference type="KEGG" id="aplc:110981520"/>
<keyword evidence="6" id="KW-0206">Cytoskeleton</keyword>
<dbReference type="AlphaFoldDB" id="A0A8B7YNH7"/>
<evidence type="ECO:0000313" key="11">
    <source>
        <dbReference type="Proteomes" id="UP000694845"/>
    </source>
</evidence>
<protein>
    <recommendedName>
        <fullName evidence="10">Radial spoke head protein 9 homolog</fullName>
    </recommendedName>
</protein>
<dbReference type="GO" id="GO:0044458">
    <property type="term" value="P:motile cilium assembly"/>
    <property type="evidence" value="ECO:0007669"/>
    <property type="project" value="TreeGrafter"/>
</dbReference>
<proteinExistence type="inferred from homology"/>
<comment type="similarity">
    <text evidence="9">Belongs to the flagellar radial spoke RSP9 family.</text>
</comment>
<evidence type="ECO:0000256" key="3">
    <source>
        <dbReference type="ARBA" id="ARBA00022794"/>
    </source>
</evidence>
<reference evidence="12" key="1">
    <citation type="submission" date="2025-08" db="UniProtKB">
        <authorList>
            <consortium name="RefSeq"/>
        </authorList>
    </citation>
    <scope>IDENTIFICATION</scope>
</reference>
<evidence type="ECO:0000256" key="7">
    <source>
        <dbReference type="ARBA" id="ARBA00023273"/>
    </source>
</evidence>
<dbReference type="GO" id="GO:0060294">
    <property type="term" value="P:cilium movement involved in cell motility"/>
    <property type="evidence" value="ECO:0007669"/>
    <property type="project" value="InterPro"/>
</dbReference>
<evidence type="ECO:0000256" key="8">
    <source>
        <dbReference type="ARBA" id="ARBA00037822"/>
    </source>
</evidence>
<dbReference type="OrthoDB" id="10258956at2759"/>
<evidence type="ECO:0000256" key="1">
    <source>
        <dbReference type="ARBA" id="ARBA00004611"/>
    </source>
</evidence>
<evidence type="ECO:0000256" key="6">
    <source>
        <dbReference type="ARBA" id="ARBA00023212"/>
    </source>
</evidence>
<evidence type="ECO:0000256" key="5">
    <source>
        <dbReference type="ARBA" id="ARBA00023069"/>
    </source>
</evidence>
<evidence type="ECO:0000256" key="4">
    <source>
        <dbReference type="ARBA" id="ARBA00022846"/>
    </source>
</evidence>
<dbReference type="CTD" id="221421"/>
<dbReference type="Pfam" id="PF04712">
    <property type="entry name" value="Radial_spoke"/>
    <property type="match status" value="1"/>
</dbReference>
<evidence type="ECO:0000256" key="2">
    <source>
        <dbReference type="ARBA" id="ARBA00022490"/>
    </source>
</evidence>
<dbReference type="PANTHER" id="PTHR22069">
    <property type="entry name" value="MITOCHONDRIAL RIBOSOMAL PROTEIN S18"/>
    <property type="match status" value="1"/>
</dbReference>